<dbReference type="InterPro" id="IPR000600">
    <property type="entry name" value="ROK"/>
</dbReference>
<reference evidence="4" key="1">
    <citation type="journal article" date="2019" name="Int. J. Syst. Evol. Microbiol.">
        <title>The Global Catalogue of Microorganisms (GCM) 10K type strain sequencing project: providing services to taxonomists for standard genome sequencing and annotation.</title>
        <authorList>
            <consortium name="The Broad Institute Genomics Platform"/>
            <consortium name="The Broad Institute Genome Sequencing Center for Infectious Disease"/>
            <person name="Wu L."/>
            <person name="Ma J."/>
        </authorList>
    </citation>
    <scope>NUCLEOTIDE SEQUENCE [LARGE SCALE GENOMIC DNA]</scope>
    <source>
        <strain evidence="4">JCM 9377</strain>
    </source>
</reference>
<organism evidence="3 4">
    <name type="scientific">Actinocorallia longicatena</name>
    <dbReference type="NCBI Taxonomy" id="111803"/>
    <lineage>
        <taxon>Bacteria</taxon>
        <taxon>Bacillati</taxon>
        <taxon>Actinomycetota</taxon>
        <taxon>Actinomycetes</taxon>
        <taxon>Streptosporangiales</taxon>
        <taxon>Thermomonosporaceae</taxon>
        <taxon>Actinocorallia</taxon>
    </lineage>
</organism>
<dbReference type="InterPro" id="IPR036390">
    <property type="entry name" value="WH_DNA-bd_sf"/>
</dbReference>
<dbReference type="Gene3D" id="3.30.420.40">
    <property type="match status" value="2"/>
</dbReference>
<evidence type="ECO:0000313" key="4">
    <source>
        <dbReference type="Proteomes" id="UP001501237"/>
    </source>
</evidence>
<comment type="similarity">
    <text evidence="1">Belongs to the ROK (NagC/XylR) family.</text>
</comment>
<dbReference type="InterPro" id="IPR005471">
    <property type="entry name" value="Tscrpt_reg_IclR_N"/>
</dbReference>
<dbReference type="RefSeq" id="WP_344839913.1">
    <property type="nucleotide sequence ID" value="NZ_BAAAUV010000053.1"/>
</dbReference>
<dbReference type="Pfam" id="PF09339">
    <property type="entry name" value="HTH_IclR"/>
    <property type="match status" value="1"/>
</dbReference>
<name>A0ABP6QML0_9ACTN</name>
<dbReference type="Gene3D" id="1.10.10.10">
    <property type="entry name" value="Winged helix-like DNA-binding domain superfamily/Winged helix DNA-binding domain"/>
    <property type="match status" value="1"/>
</dbReference>
<dbReference type="PROSITE" id="PS01125">
    <property type="entry name" value="ROK"/>
    <property type="match status" value="1"/>
</dbReference>
<dbReference type="InterPro" id="IPR043129">
    <property type="entry name" value="ATPase_NBD"/>
</dbReference>
<evidence type="ECO:0000256" key="1">
    <source>
        <dbReference type="ARBA" id="ARBA00006479"/>
    </source>
</evidence>
<feature type="domain" description="HTH iclR-type" evidence="2">
    <location>
        <begin position="19"/>
        <end position="58"/>
    </location>
</feature>
<gene>
    <name evidence="3" type="ORF">GCM10010468_80660</name>
</gene>
<comment type="caution">
    <text evidence="3">The sequence shown here is derived from an EMBL/GenBank/DDBJ whole genome shotgun (WGS) entry which is preliminary data.</text>
</comment>
<dbReference type="SUPFAM" id="SSF46785">
    <property type="entry name" value="Winged helix' DNA-binding domain"/>
    <property type="match status" value="1"/>
</dbReference>
<dbReference type="PANTHER" id="PTHR18964">
    <property type="entry name" value="ROK (REPRESSOR, ORF, KINASE) FAMILY"/>
    <property type="match status" value="1"/>
</dbReference>
<dbReference type="EMBL" id="BAAAUV010000053">
    <property type="protein sequence ID" value="GAA3242781.1"/>
    <property type="molecule type" value="Genomic_DNA"/>
</dbReference>
<dbReference type="Proteomes" id="UP001501237">
    <property type="component" value="Unassembled WGS sequence"/>
</dbReference>
<evidence type="ECO:0000313" key="3">
    <source>
        <dbReference type="EMBL" id="GAA3242781.1"/>
    </source>
</evidence>
<keyword evidence="4" id="KW-1185">Reference proteome</keyword>
<sequence length="402" mass="41341">MQSEDDCQTPVPGGGAGLLLTLLRDGRTRTLAELARLSGLPRSTVQQRLDLLVRRGWAAASGTPAVTRGRPATAYAYEPGGRIVLSAALGATHGRLAIADLGLRVLAERPVEVPIGPDPGESLERLAVIFEEMLAETGNGRGDVCGVGVGLPGPVDHATGRPANPPIMPGWDGFPVPDWLGSRFGAPVLVDNDVNVMALGEHWTMRPQAEHLIFVKIGSGIGCGIISGSALHRGAQGAAGDIGHIQVASAGEARCQCGNHGCLEAVVGGAAMAAVLRSEGVEARGGRDVVALLRAGDTRAGGLVRQAGRDVGAVMASIVNFFNPSTIVVGGDIAEAGEQLLAGLRETIYRRSLPLATQHLTIRVSTLGERAGVLGAAVMAVEHVLAPDTIDLSMAIDPAAFA</sequence>
<dbReference type="SUPFAM" id="SSF53067">
    <property type="entry name" value="Actin-like ATPase domain"/>
    <property type="match status" value="1"/>
</dbReference>
<dbReference type="Pfam" id="PF00480">
    <property type="entry name" value="ROK"/>
    <property type="match status" value="1"/>
</dbReference>
<evidence type="ECO:0000259" key="2">
    <source>
        <dbReference type="Pfam" id="PF09339"/>
    </source>
</evidence>
<dbReference type="InterPro" id="IPR036388">
    <property type="entry name" value="WH-like_DNA-bd_sf"/>
</dbReference>
<dbReference type="InterPro" id="IPR049874">
    <property type="entry name" value="ROK_cs"/>
</dbReference>
<accession>A0ABP6QML0</accession>
<protein>
    <submittedName>
        <fullName evidence="3">ROK family protein</fullName>
    </submittedName>
</protein>
<dbReference type="PANTHER" id="PTHR18964:SF173">
    <property type="entry name" value="GLUCOKINASE"/>
    <property type="match status" value="1"/>
</dbReference>
<proteinExistence type="inferred from homology"/>